<reference evidence="3 4" key="1">
    <citation type="journal article" date="2021" name="bioRxiv">
        <title>Chromosome-scale and haplotype-resolved genome assembly of a tetraploid potato cultivar.</title>
        <authorList>
            <person name="Sun H."/>
            <person name="Jiao W.-B."/>
            <person name="Krause K."/>
            <person name="Campoy J.A."/>
            <person name="Goel M."/>
            <person name="Folz-Donahue K."/>
            <person name="Kukat C."/>
            <person name="Huettel B."/>
            <person name="Schneeberger K."/>
        </authorList>
    </citation>
    <scope>NUCLEOTIDE SEQUENCE [LARGE SCALE GENOMIC DNA]</scope>
    <source>
        <strain evidence="3">SolTubOtavaFocal</strain>
        <tissue evidence="3">Leaves</tissue>
    </source>
</reference>
<evidence type="ECO:0000313" key="3">
    <source>
        <dbReference type="EMBL" id="KAH0755611.1"/>
    </source>
</evidence>
<dbReference type="InterPro" id="IPR029962">
    <property type="entry name" value="TBL"/>
</dbReference>
<organism evidence="3 4">
    <name type="scientific">Solanum tuberosum</name>
    <name type="common">Potato</name>
    <dbReference type="NCBI Taxonomy" id="4113"/>
    <lineage>
        <taxon>Eukaryota</taxon>
        <taxon>Viridiplantae</taxon>
        <taxon>Streptophyta</taxon>
        <taxon>Embryophyta</taxon>
        <taxon>Tracheophyta</taxon>
        <taxon>Spermatophyta</taxon>
        <taxon>Magnoliopsida</taxon>
        <taxon>eudicotyledons</taxon>
        <taxon>Gunneridae</taxon>
        <taxon>Pentapetalae</taxon>
        <taxon>asterids</taxon>
        <taxon>lamiids</taxon>
        <taxon>Solanales</taxon>
        <taxon>Solanaceae</taxon>
        <taxon>Solanoideae</taxon>
        <taxon>Solaneae</taxon>
        <taxon>Solanum</taxon>
    </lineage>
</organism>
<gene>
    <name evidence="3" type="ORF">KY290_025881</name>
</gene>
<comment type="caution">
    <text evidence="3">The sequence shown here is derived from an EMBL/GenBank/DDBJ whole genome shotgun (WGS) entry which is preliminary data.</text>
</comment>
<evidence type="ECO:0000313" key="4">
    <source>
        <dbReference type="Proteomes" id="UP000826656"/>
    </source>
</evidence>
<dbReference type="EMBL" id="JAIVGD010000018">
    <property type="protein sequence ID" value="KAH0755611.1"/>
    <property type="molecule type" value="Genomic_DNA"/>
</dbReference>
<sequence>MQDKTIAFIGDSLGRQQFQSLMCMATGGEDMPEVENVGWKYGLVKPRGAICPDGWAYRSCHKVCHELGSTSCFSEEISCDNTIPLTKGNEVQQEESSDPVIGDAVKGTKVKLLDITAISELRDEGHISHYSLKASEGINDCLHWCLPGIPDMWNELLVIHIPGKRNSYSQVKSETKQDANAMHYMGHNASSAENTEAATVLEALCP</sequence>
<dbReference type="PANTHER" id="PTHR32285:SF333">
    <property type="entry name" value="PROTEIN TRICHOME BIREFRINGENCE-LIKE 16"/>
    <property type="match status" value="1"/>
</dbReference>
<dbReference type="InterPro" id="IPR026057">
    <property type="entry name" value="TBL_C"/>
</dbReference>
<protein>
    <recommendedName>
        <fullName evidence="2">Trichome birefringence-like C-terminal domain-containing protein</fullName>
    </recommendedName>
</protein>
<dbReference type="PANTHER" id="PTHR32285">
    <property type="entry name" value="PROTEIN TRICHOME BIREFRINGENCE-LIKE 9-RELATED"/>
    <property type="match status" value="1"/>
</dbReference>
<dbReference type="Pfam" id="PF13839">
    <property type="entry name" value="PC-Esterase"/>
    <property type="match status" value="2"/>
</dbReference>
<accession>A0ABQ7UUV3</accession>
<keyword evidence="4" id="KW-1185">Reference proteome</keyword>
<feature type="domain" description="Trichome birefringence-like C-terminal" evidence="2">
    <location>
        <begin position="1"/>
        <end position="28"/>
    </location>
</feature>
<name>A0ABQ7UUV3_SOLTU</name>
<feature type="domain" description="Trichome birefringence-like C-terminal" evidence="2">
    <location>
        <begin position="75"/>
        <end position="158"/>
    </location>
</feature>
<dbReference type="Proteomes" id="UP000826656">
    <property type="component" value="Unassembled WGS sequence"/>
</dbReference>
<evidence type="ECO:0000256" key="1">
    <source>
        <dbReference type="ARBA" id="ARBA00007727"/>
    </source>
</evidence>
<comment type="similarity">
    <text evidence="1">Belongs to the PC-esterase family. TBL subfamily.</text>
</comment>
<proteinExistence type="inferred from homology"/>
<evidence type="ECO:0000259" key="2">
    <source>
        <dbReference type="Pfam" id="PF13839"/>
    </source>
</evidence>